<evidence type="ECO:0000313" key="9">
    <source>
        <dbReference type="EMBL" id="ARQ72351.1"/>
    </source>
</evidence>
<dbReference type="AlphaFoldDB" id="A0A1W7D5I2"/>
<evidence type="ECO:0000256" key="5">
    <source>
        <dbReference type="ARBA" id="ARBA00023136"/>
    </source>
</evidence>
<proteinExistence type="predicted"/>
<gene>
    <name evidence="9" type="ORF">CAG99_14015</name>
</gene>
<keyword evidence="5 7" id="KW-0472">Membrane</keyword>
<keyword evidence="10" id="KW-1185">Reference proteome</keyword>
<organism evidence="9 10">
    <name type="scientific">Streptomyces marincola</name>
    <dbReference type="NCBI Taxonomy" id="2878388"/>
    <lineage>
        <taxon>Bacteria</taxon>
        <taxon>Bacillati</taxon>
        <taxon>Actinomycetota</taxon>
        <taxon>Actinomycetes</taxon>
        <taxon>Kitasatosporales</taxon>
        <taxon>Streptomycetaceae</taxon>
        <taxon>Streptomyces</taxon>
    </lineage>
</organism>
<feature type="transmembrane region" description="Helical" evidence="7">
    <location>
        <begin position="425"/>
        <end position="451"/>
    </location>
</feature>
<dbReference type="Pfam" id="PF02687">
    <property type="entry name" value="FtsX"/>
    <property type="match status" value="1"/>
</dbReference>
<evidence type="ECO:0000256" key="7">
    <source>
        <dbReference type="SAM" id="Phobius"/>
    </source>
</evidence>
<evidence type="ECO:0000256" key="1">
    <source>
        <dbReference type="ARBA" id="ARBA00004651"/>
    </source>
</evidence>
<feature type="transmembrane region" description="Helical" evidence="7">
    <location>
        <begin position="853"/>
        <end position="874"/>
    </location>
</feature>
<evidence type="ECO:0000313" key="10">
    <source>
        <dbReference type="Proteomes" id="UP000194218"/>
    </source>
</evidence>
<keyword evidence="3 7" id="KW-0812">Transmembrane</keyword>
<dbReference type="PANTHER" id="PTHR30287">
    <property type="entry name" value="MEMBRANE COMPONENT OF PREDICTED ABC SUPERFAMILY METABOLITE UPTAKE TRANSPORTER"/>
    <property type="match status" value="1"/>
</dbReference>
<feature type="transmembrane region" description="Helical" evidence="7">
    <location>
        <begin position="396"/>
        <end position="419"/>
    </location>
</feature>
<feature type="transmembrane region" description="Helical" evidence="7">
    <location>
        <begin position="472"/>
        <end position="494"/>
    </location>
</feature>
<accession>A0A1W7D5I2</accession>
<dbReference type="GO" id="GO:0005886">
    <property type="term" value="C:plasma membrane"/>
    <property type="evidence" value="ECO:0007669"/>
    <property type="project" value="UniProtKB-SubCell"/>
</dbReference>
<dbReference type="InterPro" id="IPR003838">
    <property type="entry name" value="ABC3_permease_C"/>
</dbReference>
<evidence type="ECO:0000256" key="4">
    <source>
        <dbReference type="ARBA" id="ARBA00022989"/>
    </source>
</evidence>
<feature type="compositionally biased region" description="Polar residues" evidence="6">
    <location>
        <begin position="46"/>
        <end position="55"/>
    </location>
</feature>
<comment type="subcellular location">
    <subcellularLocation>
        <location evidence="1">Cell membrane</location>
        <topology evidence="1">Multi-pass membrane protein</topology>
    </subcellularLocation>
</comment>
<dbReference type="EMBL" id="CP021121">
    <property type="protein sequence ID" value="ARQ72351.1"/>
    <property type="molecule type" value="Genomic_DNA"/>
</dbReference>
<feature type="domain" description="ABC3 transporter permease C-terminal" evidence="8">
    <location>
        <begin position="276"/>
        <end position="378"/>
    </location>
</feature>
<reference evidence="9" key="1">
    <citation type="submission" date="2017-05" db="EMBL/GenBank/DDBJ databases">
        <title>Complete genome sequence of Streptomyces sp. SCSIO 03032 revealed the diverse biosynthetic pathways for its bioactive secondary metabolites.</title>
        <authorList>
            <person name="Ma L."/>
            <person name="Zhu Y."/>
            <person name="Zhang W."/>
            <person name="Zhang G."/>
            <person name="Tian X."/>
            <person name="Zhang S."/>
            <person name="Zhang C."/>
        </authorList>
    </citation>
    <scope>NUCLEOTIDE SEQUENCE [LARGE SCALE GENOMIC DNA]</scope>
    <source>
        <strain evidence="9">SCSIO 03032</strain>
    </source>
</reference>
<sequence length="886" mass="92114">MIALPIVGVTAADIAFRSGEISRAEELTRLMGGSDAEFVRTVAGPIQQSPDNSESYTDDWDTPDERTPEDITGVLAGVLPPGTELRTNEMARGVVHSRSGLMSTTVREVEPGPHVEGMLTLLRGDFPGADDEVAATQAFLDDSGLHVGSRLRFEDGDTSYRITGAYELPGDLGADEVLARPGAVLPLSEEPFEVTYLADVPDGGVTWDMVMAANEHGLTATSKSVVADPPPDDQVPLFRELGRSEAWANDSPAVVAVAVVVVSLIVLEICLLAGPAFAVGARRSRRQLGLIGANGGDRRHLRAVMLAGGIVLGAAAAVIGLVLGTLLALAARPWIEERTGSRFGAWDFRVPELAGIALLAVLVGLLAAVVPAIGAARADVLESLTGRRGVRRAGRALPTVGVIAVVLGVPLTLVGGLMWNSAPAVAGGAILTELGLVALTPLLVGAFGRLGRWLPLTARLALRDAARNRGRTAPAVAAVLAAVAGAVSVATVIASDDAEARGEYVAQYPEGTVTVNAGGRDGENLELAARLAEQHLSVRTRADLSTLAPGPDGSALLVKPEGAECPLWEAEAESMTPAERRELQEDSRCAEGSAADMVAVAGPELLDVLNIGGPEARAALDRGDAVVLAEHLVADGRIEVAVFEEEAGYDESGGFIRPPDRTLALPAHVVEAEGMPLGYGAVVSPETARAAGTEALVVDQVLMSTTRTPTGEEEQALKGAFSDQLGEEAYVYVENGYKGDSSLGLLILSLAALVITLGAAGIATGLAQADSEADLRTLAAVGAAPRLRRALSGLQCGMVAAMGVFLGALSGLVPAVGIVLALHRDELDHWERGWDEGWGTLESRPELYLELPWGTFAQLIVVVPLVACLMAALLTRSRVPLARRAG</sequence>
<dbReference type="OrthoDB" id="3405625at2"/>
<dbReference type="PANTHER" id="PTHR30287:SF2">
    <property type="entry name" value="BLL1001 PROTEIN"/>
    <property type="match status" value="1"/>
</dbReference>
<keyword evidence="2" id="KW-1003">Cell membrane</keyword>
<evidence type="ECO:0000256" key="2">
    <source>
        <dbReference type="ARBA" id="ARBA00022475"/>
    </source>
</evidence>
<feature type="transmembrane region" description="Helical" evidence="7">
    <location>
        <begin position="796"/>
        <end position="822"/>
    </location>
</feature>
<dbReference type="InterPro" id="IPR038766">
    <property type="entry name" value="Membrane_comp_ABC_pdt"/>
</dbReference>
<feature type="transmembrane region" description="Helical" evidence="7">
    <location>
        <begin position="253"/>
        <end position="280"/>
    </location>
</feature>
<name>A0A1W7D5I2_9ACTN</name>
<protein>
    <recommendedName>
        <fullName evidence="8">ABC3 transporter permease C-terminal domain-containing protein</fullName>
    </recommendedName>
</protein>
<evidence type="ECO:0000256" key="6">
    <source>
        <dbReference type="SAM" id="MobiDB-lite"/>
    </source>
</evidence>
<evidence type="ECO:0000256" key="3">
    <source>
        <dbReference type="ARBA" id="ARBA00022692"/>
    </source>
</evidence>
<feature type="transmembrane region" description="Helical" evidence="7">
    <location>
        <begin position="354"/>
        <end position="375"/>
    </location>
</feature>
<evidence type="ECO:0000259" key="8">
    <source>
        <dbReference type="Pfam" id="PF02687"/>
    </source>
</evidence>
<feature type="transmembrane region" description="Helical" evidence="7">
    <location>
        <begin position="301"/>
        <end position="334"/>
    </location>
</feature>
<dbReference type="KEGG" id="smao:CAG99_14015"/>
<keyword evidence="4 7" id="KW-1133">Transmembrane helix</keyword>
<dbReference type="Proteomes" id="UP000194218">
    <property type="component" value="Chromosome"/>
</dbReference>
<feature type="region of interest" description="Disordered" evidence="6">
    <location>
        <begin position="43"/>
        <end position="69"/>
    </location>
</feature>
<feature type="transmembrane region" description="Helical" evidence="7">
    <location>
        <begin position="743"/>
        <end position="767"/>
    </location>
</feature>